<keyword evidence="1" id="KW-0645">Protease</keyword>
<proteinExistence type="predicted"/>
<reference evidence="1 2" key="1">
    <citation type="submission" date="2018-08" db="EMBL/GenBank/DDBJ databases">
        <title>A genome reference for cultivated species of the human gut microbiota.</title>
        <authorList>
            <person name="Zou Y."/>
            <person name="Xue W."/>
            <person name="Luo G."/>
        </authorList>
    </citation>
    <scope>NUCLEOTIDE SEQUENCE [LARGE SCALE GENOMIC DNA]</scope>
    <source>
        <strain evidence="1 2">AF19-4AC</strain>
    </source>
</reference>
<comment type="caution">
    <text evidence="1">The sequence shown here is derived from an EMBL/GenBank/DDBJ whole genome shotgun (WGS) entry which is preliminary data.</text>
</comment>
<accession>A0A412MEV1</accession>
<dbReference type="GO" id="GO:0004180">
    <property type="term" value="F:carboxypeptidase activity"/>
    <property type="evidence" value="ECO:0007669"/>
    <property type="project" value="UniProtKB-KW"/>
</dbReference>
<evidence type="ECO:0000313" key="2">
    <source>
        <dbReference type="Proteomes" id="UP000283630"/>
    </source>
</evidence>
<dbReference type="AlphaFoldDB" id="A0A412MEV1"/>
<dbReference type="EMBL" id="QRWH01000005">
    <property type="protein sequence ID" value="RGT09537.1"/>
    <property type="molecule type" value="Genomic_DNA"/>
</dbReference>
<organism evidence="1 2">
    <name type="scientific">Dorea formicigenerans</name>
    <dbReference type="NCBI Taxonomy" id="39486"/>
    <lineage>
        <taxon>Bacteria</taxon>
        <taxon>Bacillati</taxon>
        <taxon>Bacillota</taxon>
        <taxon>Clostridia</taxon>
        <taxon>Lachnospirales</taxon>
        <taxon>Lachnospiraceae</taxon>
        <taxon>Dorea</taxon>
    </lineage>
</organism>
<keyword evidence="1" id="KW-0121">Carboxypeptidase</keyword>
<protein>
    <submittedName>
        <fullName evidence="1">Carboxypeptidase</fullName>
    </submittedName>
</protein>
<gene>
    <name evidence="1" type="ORF">DWX53_07585</name>
</gene>
<dbReference type="Proteomes" id="UP000283630">
    <property type="component" value="Unassembled WGS sequence"/>
</dbReference>
<keyword evidence="1" id="KW-0378">Hydrolase</keyword>
<sequence>MKGPRGTDSARVVSVIETQALRGTGKEEDKCRIVTQYWDFDGNLLAENDPCEKEKE</sequence>
<evidence type="ECO:0000313" key="1">
    <source>
        <dbReference type="EMBL" id="RGT09537.1"/>
    </source>
</evidence>
<name>A0A412MEV1_9FIRM</name>
<dbReference type="RefSeq" id="WP_118145205.1">
    <property type="nucleotide sequence ID" value="NZ_QRWH01000005.1"/>
</dbReference>